<keyword evidence="3" id="KW-1185">Reference proteome</keyword>
<comment type="caution">
    <text evidence="2">The sequence shown here is derived from an EMBL/GenBank/DDBJ whole genome shotgun (WGS) entry which is preliminary data.</text>
</comment>
<dbReference type="RefSeq" id="WP_264515915.1">
    <property type="nucleotide sequence ID" value="NZ_JAPDDR010000014.1"/>
</dbReference>
<proteinExistence type="predicted"/>
<dbReference type="Proteomes" id="UP001165653">
    <property type="component" value="Unassembled WGS sequence"/>
</dbReference>
<name>A0ABT3G912_9BACT</name>
<feature type="region of interest" description="Disordered" evidence="1">
    <location>
        <begin position="64"/>
        <end position="88"/>
    </location>
</feature>
<gene>
    <name evidence="2" type="ORF">OJ996_22320</name>
</gene>
<dbReference type="Pfam" id="PF08974">
    <property type="entry name" value="DUF1877"/>
    <property type="match status" value="1"/>
</dbReference>
<dbReference type="Gene3D" id="3.40.1760.10">
    <property type="entry name" value="YfbM-like super family"/>
    <property type="match status" value="1"/>
</dbReference>
<evidence type="ECO:0000313" key="2">
    <source>
        <dbReference type="EMBL" id="MCW1916341.1"/>
    </source>
</evidence>
<organism evidence="2 3">
    <name type="scientific">Luteolibacter rhizosphaerae</name>
    <dbReference type="NCBI Taxonomy" id="2989719"/>
    <lineage>
        <taxon>Bacteria</taxon>
        <taxon>Pseudomonadati</taxon>
        <taxon>Verrucomicrobiota</taxon>
        <taxon>Verrucomicrobiia</taxon>
        <taxon>Verrucomicrobiales</taxon>
        <taxon>Verrucomicrobiaceae</taxon>
        <taxon>Luteolibacter</taxon>
    </lineage>
</organism>
<dbReference type="EMBL" id="JAPDDR010000014">
    <property type="protein sequence ID" value="MCW1916341.1"/>
    <property type="molecule type" value="Genomic_DNA"/>
</dbReference>
<accession>A0ABT3G912</accession>
<protein>
    <submittedName>
        <fullName evidence="2">YfbM family protein</fullName>
    </submittedName>
</protein>
<dbReference type="InterPro" id="IPR015068">
    <property type="entry name" value="DUF1877"/>
</dbReference>
<evidence type="ECO:0000256" key="1">
    <source>
        <dbReference type="SAM" id="MobiDB-lite"/>
    </source>
</evidence>
<sequence>MSMIGHLVRIPDRTREALLRDPHQLIPLLRERPAPARKPAARAAKPAAPRQSFFTRLFSPRHGGSGVSTLAPPVLSPPATTRLPAPRSLPPIPMDDRLDQDKAWHVHHFLLTGSDWEGPFPSSFILNGGKTLGDVNVGHGPARCFSPAEVEAISAHVQRYDDATLRARFDPLVMTDLEIYPNIWDRGYDMDQQWEYFSISFADMQLFLHEAARKKMALLVYVG</sequence>
<evidence type="ECO:0000313" key="3">
    <source>
        <dbReference type="Proteomes" id="UP001165653"/>
    </source>
</evidence>
<dbReference type="SUPFAM" id="SSF111069">
    <property type="entry name" value="Hypothetical protein yfbM"/>
    <property type="match status" value="1"/>
</dbReference>
<reference evidence="2" key="1">
    <citation type="submission" date="2022-10" db="EMBL/GenBank/DDBJ databases">
        <title>Luteolibacter sp. GHJ8, whole genome shotgun sequencing project.</title>
        <authorList>
            <person name="Zhao G."/>
            <person name="Shen L."/>
        </authorList>
    </citation>
    <scope>NUCLEOTIDE SEQUENCE</scope>
    <source>
        <strain evidence="2">GHJ8</strain>
    </source>
</reference>
<dbReference type="InterPro" id="IPR035944">
    <property type="entry name" value="YfbM-like_sf"/>
</dbReference>